<dbReference type="SUPFAM" id="SSF56235">
    <property type="entry name" value="N-terminal nucleophile aminohydrolases (Ntn hydrolases)"/>
    <property type="match status" value="1"/>
</dbReference>
<feature type="compositionally biased region" description="Basic and acidic residues" evidence="1">
    <location>
        <begin position="78"/>
        <end position="88"/>
    </location>
</feature>
<feature type="compositionally biased region" description="Basic and acidic residues" evidence="1">
    <location>
        <begin position="113"/>
        <end position="142"/>
    </location>
</feature>
<proteinExistence type="predicted"/>
<comment type="caution">
    <text evidence="2">The sequence shown here is derived from an EMBL/GenBank/DDBJ whole genome shotgun (WGS) entry which is preliminary data.</text>
</comment>
<feature type="region of interest" description="Disordered" evidence="1">
    <location>
        <begin position="113"/>
        <end position="146"/>
    </location>
</feature>
<evidence type="ECO:0000313" key="3">
    <source>
        <dbReference type="Proteomes" id="UP001058974"/>
    </source>
</evidence>
<dbReference type="EMBL" id="JAMSHJ010000003">
    <property type="protein sequence ID" value="KAI5431064.1"/>
    <property type="molecule type" value="Genomic_DNA"/>
</dbReference>
<gene>
    <name evidence="2" type="ORF">KIW84_035283</name>
</gene>
<evidence type="ECO:0000313" key="2">
    <source>
        <dbReference type="EMBL" id="KAI5431064.1"/>
    </source>
</evidence>
<evidence type="ECO:0000256" key="1">
    <source>
        <dbReference type="SAM" id="MobiDB-lite"/>
    </source>
</evidence>
<dbReference type="Gramene" id="Psat03G0528300-T1">
    <property type="protein sequence ID" value="KAI5431064.1"/>
    <property type="gene ID" value="KIW84_035283"/>
</dbReference>
<protein>
    <submittedName>
        <fullName evidence="2">Uncharacterized protein</fullName>
    </submittedName>
</protein>
<organism evidence="2 3">
    <name type="scientific">Pisum sativum</name>
    <name type="common">Garden pea</name>
    <name type="synonym">Lathyrus oleraceus</name>
    <dbReference type="NCBI Taxonomy" id="3888"/>
    <lineage>
        <taxon>Eukaryota</taxon>
        <taxon>Viridiplantae</taxon>
        <taxon>Streptophyta</taxon>
        <taxon>Embryophyta</taxon>
        <taxon>Tracheophyta</taxon>
        <taxon>Spermatophyta</taxon>
        <taxon>Magnoliopsida</taxon>
        <taxon>eudicotyledons</taxon>
        <taxon>Gunneridae</taxon>
        <taxon>Pentapetalae</taxon>
        <taxon>rosids</taxon>
        <taxon>fabids</taxon>
        <taxon>Fabales</taxon>
        <taxon>Fabaceae</taxon>
        <taxon>Papilionoideae</taxon>
        <taxon>50 kb inversion clade</taxon>
        <taxon>NPAAA clade</taxon>
        <taxon>Hologalegina</taxon>
        <taxon>IRL clade</taxon>
        <taxon>Fabeae</taxon>
        <taxon>Lathyrus</taxon>
    </lineage>
</organism>
<dbReference type="Proteomes" id="UP001058974">
    <property type="component" value="Chromosome 3"/>
</dbReference>
<accession>A0A9D5B6H4</accession>
<dbReference type="AlphaFoldDB" id="A0A9D5B6H4"/>
<sequence>MVSFLEQIPGQLKVDIVADKNCEKIHYMAPNIYCCGKGIAANTEAVMDMGQATSFDHTRVESLKTLLSRKTRLLQDPVDQRKSCREIYTRSSPSEEVTSRSLYKIQSIRGSHVEKSLQDPVDQRKSRREISTRSSRSGEVKSRNLYKIQSIRGSHVEKSLQDPVD</sequence>
<name>A0A9D5B6H4_PEA</name>
<reference evidence="2 3" key="1">
    <citation type="journal article" date="2022" name="Nat. Genet.">
        <title>Improved pea reference genome and pan-genome highlight genomic features and evolutionary characteristics.</title>
        <authorList>
            <person name="Yang T."/>
            <person name="Liu R."/>
            <person name="Luo Y."/>
            <person name="Hu S."/>
            <person name="Wang D."/>
            <person name="Wang C."/>
            <person name="Pandey M.K."/>
            <person name="Ge S."/>
            <person name="Xu Q."/>
            <person name="Li N."/>
            <person name="Li G."/>
            <person name="Huang Y."/>
            <person name="Saxena R.K."/>
            <person name="Ji Y."/>
            <person name="Li M."/>
            <person name="Yan X."/>
            <person name="He Y."/>
            <person name="Liu Y."/>
            <person name="Wang X."/>
            <person name="Xiang C."/>
            <person name="Varshney R.K."/>
            <person name="Ding H."/>
            <person name="Gao S."/>
            <person name="Zong X."/>
        </authorList>
    </citation>
    <scope>NUCLEOTIDE SEQUENCE [LARGE SCALE GENOMIC DNA]</scope>
    <source>
        <strain evidence="2 3">cv. Zhongwan 6</strain>
    </source>
</reference>
<feature type="region of interest" description="Disordered" evidence="1">
    <location>
        <begin position="77"/>
        <end position="101"/>
    </location>
</feature>
<keyword evidence="3" id="KW-1185">Reference proteome</keyword>
<feature type="compositionally biased region" description="Polar residues" evidence="1">
    <location>
        <begin position="89"/>
        <end position="101"/>
    </location>
</feature>
<dbReference type="InterPro" id="IPR029055">
    <property type="entry name" value="Ntn_hydrolases_N"/>
</dbReference>